<dbReference type="Pfam" id="PF01261">
    <property type="entry name" value="AP_endonuc_2"/>
    <property type="match status" value="1"/>
</dbReference>
<dbReference type="SUPFAM" id="SSF51658">
    <property type="entry name" value="Xylose isomerase-like"/>
    <property type="match status" value="1"/>
</dbReference>
<dbReference type="GO" id="GO:0016853">
    <property type="term" value="F:isomerase activity"/>
    <property type="evidence" value="ECO:0007669"/>
    <property type="project" value="UniProtKB-KW"/>
</dbReference>
<dbReference type="AlphaFoldDB" id="A0AAW5EQB6"/>
<dbReference type="InterPro" id="IPR036237">
    <property type="entry name" value="Xyl_isomerase-like_sf"/>
</dbReference>
<evidence type="ECO:0000313" key="2">
    <source>
        <dbReference type="EMBL" id="MCJ8352987.1"/>
    </source>
</evidence>
<comment type="caution">
    <text evidence="2">The sequence shown here is derived from an EMBL/GenBank/DDBJ whole genome shotgun (WGS) entry which is preliminary data.</text>
</comment>
<gene>
    <name evidence="2" type="ORF">K1W68_03110</name>
</gene>
<evidence type="ECO:0000313" key="3">
    <source>
        <dbReference type="Proteomes" id="UP001202887"/>
    </source>
</evidence>
<dbReference type="EMBL" id="JAIBCX010000005">
    <property type="protein sequence ID" value="MCJ8352987.1"/>
    <property type="molecule type" value="Genomic_DNA"/>
</dbReference>
<name>A0AAW5EQB6_NOVHA</name>
<protein>
    <submittedName>
        <fullName evidence="2">Sugar phosphate isomerase/epimerase</fullName>
    </submittedName>
</protein>
<sequence>MTIRIATAPDAWGVWYANDPRQTPWERYLDEVAAAGYAWTELGPWGYLPTDRAHLLDALSTRGLGLCGAALVHPLLVPNALETLRERMHPICETMAATGTPWVLLMDDSDTYPTPAARIATAQGWGHMMHVITTIAREIREEYGLNLLFHPHVGTAVETEAEILRLLSDTPAEYVGLCFDFGHHAYAGADALAFMRQHAARIPYYHFKNMDGEIHTKAMAESTPFMEVFQNGVMCELDRGVMDFSKVVEFLRERGFDGFAVVEQDMYPCPPDKPLPVARHNRDVLRRLGL</sequence>
<reference evidence="2" key="2">
    <citation type="submission" date="2022-03" db="EMBL/GenBank/DDBJ databases">
        <authorList>
            <person name="Ryngajllo M."/>
            <person name="Jacek P."/>
            <person name="Kubiak K."/>
        </authorList>
    </citation>
    <scope>NUCLEOTIDE SEQUENCE</scope>
    <source>
        <strain evidence="2">SI1</strain>
    </source>
</reference>
<keyword evidence="2" id="KW-0413">Isomerase</keyword>
<evidence type="ECO:0000259" key="1">
    <source>
        <dbReference type="Pfam" id="PF01261"/>
    </source>
</evidence>
<dbReference type="PANTHER" id="PTHR12110:SF41">
    <property type="entry name" value="INOSOSE DEHYDRATASE"/>
    <property type="match status" value="1"/>
</dbReference>
<dbReference type="PANTHER" id="PTHR12110">
    <property type="entry name" value="HYDROXYPYRUVATE ISOMERASE"/>
    <property type="match status" value="1"/>
</dbReference>
<feature type="domain" description="Xylose isomerase-like TIM barrel" evidence="1">
    <location>
        <begin position="29"/>
        <end position="287"/>
    </location>
</feature>
<dbReference type="RefSeq" id="WP_247066278.1">
    <property type="nucleotide sequence ID" value="NZ_CP094848.1"/>
</dbReference>
<dbReference type="Gene3D" id="3.20.20.150">
    <property type="entry name" value="Divalent-metal-dependent TIM barrel enzymes"/>
    <property type="match status" value="1"/>
</dbReference>
<dbReference type="InterPro" id="IPR050312">
    <property type="entry name" value="IolE/XylAMocC-like"/>
</dbReference>
<reference evidence="2" key="1">
    <citation type="journal article" date="2021" name="Polymers (Basel)">
        <title>Highly Stretchable Bacterial Cellulose Produced by Komagataeibacter hansenii SI1.</title>
        <authorList>
            <person name="Cielecka I."/>
            <person name="Ryngajllo M."/>
            <person name="Maniukiewicz W."/>
            <person name="Bielecki S."/>
        </authorList>
    </citation>
    <scope>NUCLEOTIDE SEQUENCE</scope>
    <source>
        <strain evidence="2">SI1</strain>
    </source>
</reference>
<organism evidence="2 3">
    <name type="scientific">Novacetimonas hansenii</name>
    <name type="common">Komagataeibacter hansenii</name>
    <dbReference type="NCBI Taxonomy" id="436"/>
    <lineage>
        <taxon>Bacteria</taxon>
        <taxon>Pseudomonadati</taxon>
        <taxon>Pseudomonadota</taxon>
        <taxon>Alphaproteobacteria</taxon>
        <taxon>Acetobacterales</taxon>
        <taxon>Acetobacteraceae</taxon>
        <taxon>Novacetimonas</taxon>
    </lineage>
</organism>
<dbReference type="Proteomes" id="UP001202887">
    <property type="component" value="Unassembled WGS sequence"/>
</dbReference>
<proteinExistence type="predicted"/>
<dbReference type="InterPro" id="IPR013022">
    <property type="entry name" value="Xyl_isomerase-like_TIM-brl"/>
</dbReference>
<accession>A0AAW5EQB6</accession>